<sequence length="113" mass="12973">MVLIVMRHQHHGSCPTRALVHKLKAEGAIFETVGTSRLKYCTTSLQLLATFALFYGCCIHYLGCGRFQHLKINFLQCPFGCLMYALSKCVFLFLLPCCYNLSMNHKMHRCIHE</sequence>
<dbReference type="AlphaFoldDB" id="A0A8T0TFH5"/>
<evidence type="ECO:0000256" key="1">
    <source>
        <dbReference type="SAM" id="Phobius"/>
    </source>
</evidence>
<protein>
    <submittedName>
        <fullName evidence="2">Uncharacterized protein</fullName>
    </submittedName>
</protein>
<name>A0A8T0TFH5_PANVG</name>
<accession>A0A8T0TFH5</accession>
<feature type="transmembrane region" description="Helical" evidence="1">
    <location>
        <begin position="45"/>
        <end position="62"/>
    </location>
</feature>
<gene>
    <name evidence="2" type="ORF">PVAP13_4NG215676</name>
</gene>
<dbReference type="Proteomes" id="UP000823388">
    <property type="component" value="Chromosome 4N"/>
</dbReference>
<dbReference type="EMBL" id="CM029044">
    <property type="protein sequence ID" value="KAG2606769.1"/>
    <property type="molecule type" value="Genomic_DNA"/>
</dbReference>
<keyword evidence="1" id="KW-0812">Transmembrane</keyword>
<keyword evidence="3" id="KW-1185">Reference proteome</keyword>
<organism evidence="2 3">
    <name type="scientific">Panicum virgatum</name>
    <name type="common">Blackwell switchgrass</name>
    <dbReference type="NCBI Taxonomy" id="38727"/>
    <lineage>
        <taxon>Eukaryota</taxon>
        <taxon>Viridiplantae</taxon>
        <taxon>Streptophyta</taxon>
        <taxon>Embryophyta</taxon>
        <taxon>Tracheophyta</taxon>
        <taxon>Spermatophyta</taxon>
        <taxon>Magnoliopsida</taxon>
        <taxon>Liliopsida</taxon>
        <taxon>Poales</taxon>
        <taxon>Poaceae</taxon>
        <taxon>PACMAD clade</taxon>
        <taxon>Panicoideae</taxon>
        <taxon>Panicodae</taxon>
        <taxon>Paniceae</taxon>
        <taxon>Panicinae</taxon>
        <taxon>Panicum</taxon>
        <taxon>Panicum sect. Hiantes</taxon>
    </lineage>
</organism>
<feature type="transmembrane region" description="Helical" evidence="1">
    <location>
        <begin position="82"/>
        <end position="101"/>
    </location>
</feature>
<keyword evidence="1" id="KW-0472">Membrane</keyword>
<keyword evidence="1" id="KW-1133">Transmembrane helix</keyword>
<proteinExistence type="predicted"/>
<evidence type="ECO:0000313" key="3">
    <source>
        <dbReference type="Proteomes" id="UP000823388"/>
    </source>
</evidence>
<reference evidence="2" key="1">
    <citation type="submission" date="2020-05" db="EMBL/GenBank/DDBJ databases">
        <title>WGS assembly of Panicum virgatum.</title>
        <authorList>
            <person name="Lovell J.T."/>
            <person name="Jenkins J."/>
            <person name="Shu S."/>
            <person name="Juenger T.E."/>
            <person name="Schmutz J."/>
        </authorList>
    </citation>
    <scope>NUCLEOTIDE SEQUENCE</scope>
    <source>
        <strain evidence="2">AP13</strain>
    </source>
</reference>
<evidence type="ECO:0000313" key="2">
    <source>
        <dbReference type="EMBL" id="KAG2606769.1"/>
    </source>
</evidence>
<comment type="caution">
    <text evidence="2">The sequence shown here is derived from an EMBL/GenBank/DDBJ whole genome shotgun (WGS) entry which is preliminary data.</text>
</comment>